<name>A6G0U1_9BACT</name>
<dbReference type="AlphaFoldDB" id="A6G0U1"/>
<accession>A6G0U1</accession>
<dbReference type="eggNOG" id="COG3268">
    <property type="taxonomic scope" value="Bacteria"/>
</dbReference>
<dbReference type="GO" id="GO:0005886">
    <property type="term" value="C:plasma membrane"/>
    <property type="evidence" value="ECO:0007669"/>
    <property type="project" value="TreeGrafter"/>
</dbReference>
<proteinExistence type="predicted"/>
<dbReference type="RefSeq" id="WP_006970340.1">
    <property type="nucleotide sequence ID" value="NZ_ABCS01000010.1"/>
</dbReference>
<dbReference type="EMBL" id="ABCS01000010">
    <property type="protein sequence ID" value="EDM80479.1"/>
    <property type="molecule type" value="Genomic_DNA"/>
</dbReference>
<keyword evidence="3" id="KW-1185">Reference proteome</keyword>
<dbReference type="Pfam" id="PF03435">
    <property type="entry name" value="Sacchrp_dh_NADP"/>
    <property type="match status" value="1"/>
</dbReference>
<evidence type="ECO:0000313" key="3">
    <source>
        <dbReference type="Proteomes" id="UP000005801"/>
    </source>
</evidence>
<evidence type="ECO:0000313" key="2">
    <source>
        <dbReference type="EMBL" id="EDM80479.1"/>
    </source>
</evidence>
<sequence>MTGASDTQRAHDIVLWGATGFTGALVAEYLVKRGLDGVRLALAGRNLAKLEKVRAELSQYDPKAAELPLLVGDSHDRASLDAIARQAKVVCTTVGPYAKYGSELVAACAEHGTHYCDLTGETQFIHRMIRAHEAQARETGARLVNCCGFDSIPSDLGTYMLYKAFADRGGQVHRVRMFCGETKGAASGGTIASMLNLVDEVKRDRSVLKVLGHPYSLYPEGERAGVDGSDQRGIGRDDDLGMWTAPFIMAAINAKVVRRSNALLDFAYGRDFRYDECASTGKGLSGLTRAAVTAGGMAAFLPAIAFGPTRRLLEKRLPSPGEGPDRATRESGFFVVRLIADGVDSGGNPLQLRGRVEGINDPGYGETAKMLGESALCLAFDELDSPGGLRTPASAMGEPLIERLRAAGMTFRVDER</sequence>
<dbReference type="InterPro" id="IPR036291">
    <property type="entry name" value="NAD(P)-bd_dom_sf"/>
</dbReference>
<dbReference type="InterPro" id="IPR051276">
    <property type="entry name" value="Saccharopine_DH-like_oxidrdct"/>
</dbReference>
<comment type="caution">
    <text evidence="2">The sequence shown here is derived from an EMBL/GenBank/DDBJ whole genome shotgun (WGS) entry which is preliminary data.</text>
</comment>
<dbReference type="InterPro" id="IPR005097">
    <property type="entry name" value="Sacchrp_dh_NADP-bd"/>
</dbReference>
<feature type="domain" description="Saccharopine dehydrogenase NADP binding" evidence="1">
    <location>
        <begin position="13"/>
        <end position="142"/>
    </location>
</feature>
<evidence type="ECO:0000259" key="1">
    <source>
        <dbReference type="Pfam" id="PF03435"/>
    </source>
</evidence>
<gene>
    <name evidence="2" type="ORF">PPSIR1_41749</name>
</gene>
<protein>
    <recommendedName>
        <fullName evidence="1">Saccharopine dehydrogenase NADP binding domain-containing protein</fullName>
    </recommendedName>
</protein>
<dbReference type="OrthoDB" id="4420885at2"/>
<dbReference type="PANTHER" id="PTHR12286:SF5">
    <property type="entry name" value="SACCHAROPINE DEHYDROGENASE-LIKE OXIDOREDUCTASE"/>
    <property type="match status" value="1"/>
</dbReference>
<dbReference type="STRING" id="391625.PPSIR1_41749"/>
<dbReference type="GO" id="GO:0009247">
    <property type="term" value="P:glycolipid biosynthetic process"/>
    <property type="evidence" value="ECO:0007669"/>
    <property type="project" value="TreeGrafter"/>
</dbReference>
<dbReference type="PANTHER" id="PTHR12286">
    <property type="entry name" value="SACCHAROPINE DEHYDROGENASE-LIKE OXIDOREDUCTASE"/>
    <property type="match status" value="1"/>
</dbReference>
<dbReference type="Gene3D" id="3.40.50.720">
    <property type="entry name" value="NAD(P)-binding Rossmann-like Domain"/>
    <property type="match status" value="1"/>
</dbReference>
<organism evidence="2 3">
    <name type="scientific">Plesiocystis pacifica SIR-1</name>
    <dbReference type="NCBI Taxonomy" id="391625"/>
    <lineage>
        <taxon>Bacteria</taxon>
        <taxon>Pseudomonadati</taxon>
        <taxon>Myxococcota</taxon>
        <taxon>Polyangia</taxon>
        <taxon>Nannocystales</taxon>
        <taxon>Nannocystaceae</taxon>
        <taxon>Plesiocystis</taxon>
    </lineage>
</organism>
<reference evidence="2 3" key="1">
    <citation type="submission" date="2007-06" db="EMBL/GenBank/DDBJ databases">
        <authorList>
            <person name="Shimkets L."/>
            <person name="Ferriera S."/>
            <person name="Johnson J."/>
            <person name="Kravitz S."/>
            <person name="Beeson K."/>
            <person name="Sutton G."/>
            <person name="Rogers Y.-H."/>
            <person name="Friedman R."/>
            <person name="Frazier M."/>
            <person name="Venter J.C."/>
        </authorList>
    </citation>
    <scope>NUCLEOTIDE SEQUENCE [LARGE SCALE GENOMIC DNA]</scope>
    <source>
        <strain evidence="2 3">SIR-1</strain>
    </source>
</reference>
<dbReference type="SUPFAM" id="SSF51735">
    <property type="entry name" value="NAD(P)-binding Rossmann-fold domains"/>
    <property type="match status" value="1"/>
</dbReference>
<dbReference type="Proteomes" id="UP000005801">
    <property type="component" value="Unassembled WGS sequence"/>
</dbReference>